<organism evidence="1">
    <name type="scientific">unidentified microorganism</name>
    <dbReference type="NCBI Taxonomy" id="81726"/>
    <lineage>
        <taxon>unclassified sequences</taxon>
        <taxon>environmental samples</taxon>
    </lineage>
</organism>
<name>Q2YI88_9ZZZZ</name>
<sequence length="87" mass="9140">MAIVNIVFNGTTIPIEAENSGLDLSDLTMTAVQSQAQGFSTLTLSDGVTQKTVDIPVASLDSSDTTLITNIVNAYLDTLVNGDEVSY</sequence>
<accession>Q2YI88</accession>
<dbReference type="AlphaFoldDB" id="Q2YI88"/>
<protein>
    <submittedName>
        <fullName evidence="1">Uncharacterized protein</fullName>
    </submittedName>
</protein>
<reference evidence="1" key="1">
    <citation type="journal article" date="2005" name="Environ. Microbiol.">
        <title>Novel hydrolase diversity retrieved from a metagenome library of bovine rumen microflora.</title>
        <authorList>
            <person name="Ferrer M."/>
            <person name="Golyshina O.V."/>
            <person name="Chernikova T.N."/>
            <person name="Khachane A.N."/>
            <person name="Reyes-Duarte D."/>
            <person name="Santos V.A.P.M.D."/>
            <person name="Strompl C."/>
            <person name="Elborough K."/>
            <person name="Jarvis G."/>
            <person name="Neef A."/>
            <person name="Yakimov M.M."/>
            <person name="Timmis K.N."/>
            <person name="Golyshin P.N."/>
        </authorList>
    </citation>
    <scope>NUCLEOTIDE SEQUENCE</scope>
</reference>
<evidence type="ECO:0000313" key="1">
    <source>
        <dbReference type="EMBL" id="CAJ19116.1"/>
    </source>
</evidence>
<proteinExistence type="predicted"/>
<dbReference type="EMBL" id="AM050328">
    <property type="protein sequence ID" value="CAJ19116.1"/>
    <property type="molecule type" value="Genomic_DNA"/>
</dbReference>